<evidence type="ECO:0000256" key="6">
    <source>
        <dbReference type="ARBA" id="ARBA00022898"/>
    </source>
</evidence>
<comment type="pathway">
    <text evidence="3">Cofactor biosynthesis; adenosylcobalamin biosynthesis.</text>
</comment>
<dbReference type="Proteomes" id="UP000183371">
    <property type="component" value="Unassembled WGS sequence"/>
</dbReference>
<dbReference type="UniPathway" id="UPA00148"/>
<evidence type="ECO:0000256" key="1">
    <source>
        <dbReference type="ARBA" id="ARBA00001933"/>
    </source>
</evidence>
<dbReference type="NCBIfam" id="TIGR01140">
    <property type="entry name" value="L_thr_O3P_dcar"/>
    <property type="match status" value="1"/>
</dbReference>
<keyword evidence="5" id="KW-0169">Cobalamin biosynthesis</keyword>
<proteinExistence type="predicted"/>
<dbReference type="InterPro" id="IPR004839">
    <property type="entry name" value="Aminotransferase_I/II_large"/>
</dbReference>
<dbReference type="GO" id="GO:0048472">
    <property type="term" value="F:threonine-phosphate decarboxylase activity"/>
    <property type="evidence" value="ECO:0007669"/>
    <property type="project" value="UniProtKB-EC"/>
</dbReference>
<evidence type="ECO:0000256" key="7">
    <source>
        <dbReference type="ARBA" id="ARBA00023239"/>
    </source>
</evidence>
<evidence type="ECO:0000259" key="10">
    <source>
        <dbReference type="Pfam" id="PF00155"/>
    </source>
</evidence>
<evidence type="ECO:0000313" key="12">
    <source>
        <dbReference type="Proteomes" id="UP000183371"/>
    </source>
</evidence>
<dbReference type="EMBL" id="FPBD01000004">
    <property type="protein sequence ID" value="SFT90065.1"/>
    <property type="molecule type" value="Genomic_DNA"/>
</dbReference>
<dbReference type="InterPro" id="IPR005860">
    <property type="entry name" value="CobD"/>
</dbReference>
<sequence length="340" mass="36810">MQHGGDLSKAIAQFGGTPEDWLDLSTGINPVAYPAAEHITLRGLTELPTEGAETALLEAARTAYRVPSQSGITAAPGTQAIITALPSLLGANSSISIVSPTYSSHEESWKQAGAEVRKISASEAHKASTQHLLLVNPNNPNGHIFTKEELLQLAENQQKAGGYLIVDEAFMDLYPDASIIPELDDQPILVLRSFGKFFGLAGVRLGFLIGPKAITAKLQSQLGSWAVSGPALDIGSAALSDLRWQDEMRTFLKTEMQLFSTSLQQLNLPIVGQTDLYILIDHPNAHALHKALAKQHIWTRIFDYSPSWMRLGLPADKAARQRLTVALKQSLSAIENHAVL</sequence>
<feature type="domain" description="Aminotransferase class I/classII large" evidence="10">
    <location>
        <begin position="58"/>
        <end position="315"/>
    </location>
</feature>
<keyword evidence="6" id="KW-0663">Pyridoxal phosphate</keyword>
<comment type="function">
    <text evidence="2">Decarboxylates L-threonine-O-3-phosphate to yield (R)-1-amino-2-propanol O-2-phosphate, the precursor for the linkage between the nucleotide loop and the corrin ring in cobalamin.</text>
</comment>
<comment type="catalytic activity">
    <reaction evidence="9">
        <text>O-phospho-L-threonine + H(+) = (R)-1-aminopropan-2-yl phosphate + CO2</text>
        <dbReference type="Rhea" id="RHEA:11492"/>
        <dbReference type="ChEBI" id="CHEBI:15378"/>
        <dbReference type="ChEBI" id="CHEBI:16526"/>
        <dbReference type="ChEBI" id="CHEBI:58563"/>
        <dbReference type="ChEBI" id="CHEBI:58675"/>
        <dbReference type="EC" id="4.1.1.81"/>
    </reaction>
</comment>
<name>A0A1I7BS99_9HYPH</name>
<organism evidence="11 12">
    <name type="scientific">Pseudovibrio denitrificans</name>
    <dbReference type="NCBI Taxonomy" id="258256"/>
    <lineage>
        <taxon>Bacteria</taxon>
        <taxon>Pseudomonadati</taxon>
        <taxon>Pseudomonadota</taxon>
        <taxon>Alphaproteobacteria</taxon>
        <taxon>Hyphomicrobiales</taxon>
        <taxon>Stappiaceae</taxon>
        <taxon>Pseudovibrio</taxon>
    </lineage>
</organism>
<dbReference type="InterPro" id="IPR015421">
    <property type="entry name" value="PyrdxlP-dep_Trfase_major"/>
</dbReference>
<accession>A0A1I7BS99</accession>
<dbReference type="Pfam" id="PF00155">
    <property type="entry name" value="Aminotran_1_2"/>
    <property type="match status" value="1"/>
</dbReference>
<dbReference type="Gene3D" id="3.90.1150.10">
    <property type="entry name" value="Aspartate Aminotransferase, domain 1"/>
    <property type="match status" value="1"/>
</dbReference>
<dbReference type="GO" id="GO:0030170">
    <property type="term" value="F:pyridoxal phosphate binding"/>
    <property type="evidence" value="ECO:0007669"/>
    <property type="project" value="InterPro"/>
</dbReference>
<keyword evidence="7" id="KW-0456">Lyase</keyword>
<evidence type="ECO:0000256" key="5">
    <source>
        <dbReference type="ARBA" id="ARBA00022573"/>
    </source>
</evidence>
<evidence type="ECO:0000256" key="3">
    <source>
        <dbReference type="ARBA" id="ARBA00004953"/>
    </source>
</evidence>
<reference evidence="12" key="1">
    <citation type="submission" date="2016-10" db="EMBL/GenBank/DDBJ databases">
        <authorList>
            <person name="Varghese N."/>
            <person name="Submissions S."/>
        </authorList>
    </citation>
    <scope>NUCLEOTIDE SEQUENCE [LARGE SCALE GENOMIC DNA]</scope>
    <source>
        <strain evidence="12">DSM 17465</strain>
    </source>
</reference>
<dbReference type="GO" id="GO:0009236">
    <property type="term" value="P:cobalamin biosynthetic process"/>
    <property type="evidence" value="ECO:0007669"/>
    <property type="project" value="UniProtKB-UniPathway"/>
</dbReference>
<dbReference type="PANTHER" id="PTHR42885">
    <property type="entry name" value="HISTIDINOL-PHOSPHATE AMINOTRANSFERASE-RELATED"/>
    <property type="match status" value="1"/>
</dbReference>
<dbReference type="PANTHER" id="PTHR42885:SF1">
    <property type="entry name" value="THREONINE-PHOSPHATE DECARBOXYLASE"/>
    <property type="match status" value="1"/>
</dbReference>
<comment type="cofactor">
    <cofactor evidence="1">
        <name>pyridoxal 5'-phosphate</name>
        <dbReference type="ChEBI" id="CHEBI:597326"/>
    </cofactor>
</comment>
<dbReference type="SUPFAM" id="SSF53383">
    <property type="entry name" value="PLP-dependent transferases"/>
    <property type="match status" value="1"/>
</dbReference>
<dbReference type="AlphaFoldDB" id="A0A1I7BS99"/>
<protein>
    <recommendedName>
        <fullName evidence="4">threonine-phosphate decarboxylase</fullName>
        <ecNumber evidence="4">4.1.1.81</ecNumber>
    </recommendedName>
    <alternativeName>
        <fullName evidence="8">L-threonine-O-3-phosphate decarboxylase</fullName>
    </alternativeName>
</protein>
<keyword evidence="12" id="KW-1185">Reference proteome</keyword>
<evidence type="ECO:0000256" key="2">
    <source>
        <dbReference type="ARBA" id="ARBA00003444"/>
    </source>
</evidence>
<evidence type="ECO:0000256" key="8">
    <source>
        <dbReference type="ARBA" id="ARBA00029996"/>
    </source>
</evidence>
<gene>
    <name evidence="11" type="ORF">SAMN05444141_104253</name>
</gene>
<dbReference type="InterPro" id="IPR015422">
    <property type="entry name" value="PyrdxlP-dep_Trfase_small"/>
</dbReference>
<dbReference type="RefSeq" id="WP_054783432.1">
    <property type="nucleotide sequence ID" value="NZ_FPBD01000004.1"/>
</dbReference>
<dbReference type="CDD" id="cd00609">
    <property type="entry name" value="AAT_like"/>
    <property type="match status" value="1"/>
</dbReference>
<evidence type="ECO:0000313" key="11">
    <source>
        <dbReference type="EMBL" id="SFT90065.1"/>
    </source>
</evidence>
<dbReference type="InterPro" id="IPR015424">
    <property type="entry name" value="PyrdxlP-dep_Trfase"/>
</dbReference>
<dbReference type="EC" id="4.1.1.81" evidence="4"/>
<evidence type="ECO:0000256" key="4">
    <source>
        <dbReference type="ARBA" id="ARBA00012285"/>
    </source>
</evidence>
<dbReference type="Gene3D" id="3.40.640.10">
    <property type="entry name" value="Type I PLP-dependent aspartate aminotransferase-like (Major domain)"/>
    <property type="match status" value="1"/>
</dbReference>
<evidence type="ECO:0000256" key="9">
    <source>
        <dbReference type="ARBA" id="ARBA00048531"/>
    </source>
</evidence>